<dbReference type="GO" id="GO:0005524">
    <property type="term" value="F:ATP binding"/>
    <property type="evidence" value="ECO:0007669"/>
    <property type="project" value="InterPro"/>
</dbReference>
<comment type="caution">
    <text evidence="2">The sequence shown here is derived from an EMBL/GenBank/DDBJ whole genome shotgun (WGS) entry which is preliminary data.</text>
</comment>
<feature type="domain" description="Protein kinase" evidence="1">
    <location>
        <begin position="1"/>
        <end position="97"/>
    </location>
</feature>
<dbReference type="PROSITE" id="PS50011">
    <property type="entry name" value="PROTEIN_KINASE_DOM"/>
    <property type="match status" value="1"/>
</dbReference>
<dbReference type="InterPro" id="IPR000719">
    <property type="entry name" value="Prot_kinase_dom"/>
</dbReference>
<gene>
    <name evidence="2" type="ORF">PGLA2088_LOCUS15775</name>
</gene>
<accession>A0A813J3Y6</accession>
<dbReference type="InterPro" id="IPR011009">
    <property type="entry name" value="Kinase-like_dom_sf"/>
</dbReference>
<dbReference type="GO" id="GO:0004672">
    <property type="term" value="F:protein kinase activity"/>
    <property type="evidence" value="ECO:0007669"/>
    <property type="project" value="InterPro"/>
</dbReference>
<dbReference type="EMBL" id="CAJNNW010019684">
    <property type="protein sequence ID" value="CAE8664973.1"/>
    <property type="molecule type" value="Genomic_DNA"/>
</dbReference>
<dbReference type="AlphaFoldDB" id="A0A813J3Y6"/>
<proteinExistence type="predicted"/>
<sequence length="125" mass="13547">MAPELMMRPANEKTDSFALGVVLLEILTRLQPWDQEGMALTDRAVSSGHFEENLLDADAQWPLSEGSFLGKQAVTLTFFDPSSRQTVAALEQGNDFKAHLQRADQLSSSQDGSLPLQAEVVGAAS</sequence>
<dbReference type="Gene3D" id="1.10.510.10">
    <property type="entry name" value="Transferase(Phosphotransferase) domain 1"/>
    <property type="match status" value="1"/>
</dbReference>
<evidence type="ECO:0000313" key="3">
    <source>
        <dbReference type="Proteomes" id="UP000626109"/>
    </source>
</evidence>
<evidence type="ECO:0000313" key="2">
    <source>
        <dbReference type="EMBL" id="CAE8664973.1"/>
    </source>
</evidence>
<evidence type="ECO:0000259" key="1">
    <source>
        <dbReference type="PROSITE" id="PS50011"/>
    </source>
</evidence>
<protein>
    <recommendedName>
        <fullName evidence="1">Protein kinase domain-containing protein</fullName>
    </recommendedName>
</protein>
<organism evidence="2 3">
    <name type="scientific">Polarella glacialis</name>
    <name type="common">Dinoflagellate</name>
    <dbReference type="NCBI Taxonomy" id="89957"/>
    <lineage>
        <taxon>Eukaryota</taxon>
        <taxon>Sar</taxon>
        <taxon>Alveolata</taxon>
        <taxon>Dinophyceae</taxon>
        <taxon>Suessiales</taxon>
        <taxon>Suessiaceae</taxon>
        <taxon>Polarella</taxon>
    </lineage>
</organism>
<reference evidence="2" key="1">
    <citation type="submission" date="2021-02" db="EMBL/GenBank/DDBJ databases">
        <authorList>
            <person name="Dougan E. K."/>
            <person name="Rhodes N."/>
            <person name="Thang M."/>
            <person name="Chan C."/>
        </authorList>
    </citation>
    <scope>NUCLEOTIDE SEQUENCE</scope>
</reference>
<dbReference type="SUPFAM" id="SSF56112">
    <property type="entry name" value="Protein kinase-like (PK-like)"/>
    <property type="match status" value="1"/>
</dbReference>
<dbReference type="Proteomes" id="UP000626109">
    <property type="component" value="Unassembled WGS sequence"/>
</dbReference>
<name>A0A813J3Y6_POLGL</name>